<keyword evidence="2" id="KW-0597">Phosphoprotein</keyword>
<dbReference type="GO" id="GO:0009401">
    <property type="term" value="P:phosphoenolpyruvate-dependent sugar phosphotransferase system"/>
    <property type="evidence" value="ECO:0007669"/>
    <property type="project" value="UniProtKB-KW"/>
</dbReference>
<sequence>MEIGRMLCIENIYLKEKLNTKDEVLHFIGEVLWANKYIDDKEKVYEGYIARESEGTTGFGDSFAIPHCKSSAIHEAAIVVITLNRGIEWQAMDGKPVDFVIALAIPEALSGTLHLELLGKLASNLMEESFTEGLRNAKNKEELFKVLKVAIEEEEL</sequence>
<dbReference type="GO" id="GO:0008982">
    <property type="term" value="F:protein-N(PI)-phosphohistidine-sugar phosphotransferase activity"/>
    <property type="evidence" value="ECO:0007669"/>
    <property type="project" value="InterPro"/>
</dbReference>
<dbReference type="EC" id="2.7.1.202" evidence="7"/>
<dbReference type="Proteomes" id="UP000260721">
    <property type="component" value="Unassembled WGS sequence"/>
</dbReference>
<dbReference type="GO" id="GO:0016020">
    <property type="term" value="C:membrane"/>
    <property type="evidence" value="ECO:0007669"/>
    <property type="project" value="InterPro"/>
</dbReference>
<keyword evidence="4 7" id="KW-0808">Transferase</keyword>
<comment type="caution">
    <text evidence="8">The sequence shown here is derived from an EMBL/GenBank/DDBJ whole genome shotgun (WGS) entry which is preliminary data.</text>
</comment>
<dbReference type="Gene3D" id="3.40.930.10">
    <property type="entry name" value="Mannitol-specific EII, Chain A"/>
    <property type="match status" value="1"/>
</dbReference>
<feature type="domain" description="PTS EIIA type-2" evidence="6">
    <location>
        <begin position="5"/>
        <end position="150"/>
    </location>
</feature>
<dbReference type="InterPro" id="IPR002178">
    <property type="entry name" value="PTS_EIIA_type-2_dom"/>
</dbReference>
<dbReference type="GO" id="GO:0030295">
    <property type="term" value="F:protein kinase activator activity"/>
    <property type="evidence" value="ECO:0007669"/>
    <property type="project" value="TreeGrafter"/>
</dbReference>
<dbReference type="PANTHER" id="PTHR47738:SF1">
    <property type="entry name" value="NITROGEN REGULATORY PROTEIN"/>
    <property type="match status" value="1"/>
</dbReference>
<protein>
    <submittedName>
        <fullName evidence="7">Fructose PTS transporter subunit IIA</fullName>
        <ecNumber evidence="7">2.7.1.202</ecNumber>
    </submittedName>
    <submittedName>
        <fullName evidence="8">PTS fructose transporter subunit IIA</fullName>
    </submittedName>
</protein>
<accession>A0A3E3E8U8</accession>
<dbReference type="Proteomes" id="UP001212981">
    <property type="component" value="Unassembled WGS sequence"/>
</dbReference>
<dbReference type="Pfam" id="PF00359">
    <property type="entry name" value="PTS_EIIA_2"/>
    <property type="match status" value="1"/>
</dbReference>
<reference evidence="7" key="2">
    <citation type="submission" date="2023-01" db="EMBL/GenBank/DDBJ databases">
        <title>Human gut microbiome strain richness.</title>
        <authorList>
            <person name="Chen-Liaw A."/>
        </authorList>
    </citation>
    <scope>NUCLEOTIDE SEQUENCE</scope>
    <source>
        <strain evidence="7">D8_m1001271B151109d0_201107</strain>
    </source>
</reference>
<evidence type="ECO:0000256" key="3">
    <source>
        <dbReference type="ARBA" id="ARBA00022597"/>
    </source>
</evidence>
<dbReference type="RefSeq" id="WP_117445568.1">
    <property type="nucleotide sequence ID" value="NZ_CALCIP010000041.1"/>
</dbReference>
<organism evidence="8 9">
    <name type="scientific">Faecalicoccus pleomorphus</name>
    <dbReference type="NCBI Taxonomy" id="1323"/>
    <lineage>
        <taxon>Bacteria</taxon>
        <taxon>Bacillati</taxon>
        <taxon>Bacillota</taxon>
        <taxon>Erysipelotrichia</taxon>
        <taxon>Erysipelotrichales</taxon>
        <taxon>Erysipelotrichaceae</taxon>
        <taxon>Faecalicoccus</taxon>
    </lineage>
</organism>
<dbReference type="InterPro" id="IPR004715">
    <property type="entry name" value="PTS_IIA_fruc"/>
</dbReference>
<dbReference type="SUPFAM" id="SSF55804">
    <property type="entry name" value="Phoshotransferase/anion transport protein"/>
    <property type="match status" value="1"/>
</dbReference>
<evidence type="ECO:0000313" key="7">
    <source>
        <dbReference type="EMBL" id="MDB7982156.1"/>
    </source>
</evidence>
<dbReference type="EMBL" id="QUSK01000004">
    <property type="protein sequence ID" value="RGD77660.1"/>
    <property type="molecule type" value="Genomic_DNA"/>
</dbReference>
<evidence type="ECO:0000313" key="8">
    <source>
        <dbReference type="EMBL" id="RGD77660.1"/>
    </source>
</evidence>
<reference evidence="8 9" key="1">
    <citation type="submission" date="2018-08" db="EMBL/GenBank/DDBJ databases">
        <title>A genome reference for cultivated species of the human gut microbiota.</title>
        <authorList>
            <person name="Zou Y."/>
            <person name="Xue W."/>
            <person name="Luo G."/>
        </authorList>
    </citation>
    <scope>NUCLEOTIDE SEQUENCE [LARGE SCALE GENOMIC DNA]</scope>
    <source>
        <strain evidence="8 9">TF08-11</strain>
    </source>
</reference>
<evidence type="ECO:0000256" key="1">
    <source>
        <dbReference type="ARBA" id="ARBA00022448"/>
    </source>
</evidence>
<dbReference type="CDD" id="cd00211">
    <property type="entry name" value="PTS_IIA_fru"/>
    <property type="match status" value="1"/>
</dbReference>
<evidence type="ECO:0000256" key="5">
    <source>
        <dbReference type="ARBA" id="ARBA00022683"/>
    </source>
</evidence>
<evidence type="ECO:0000256" key="4">
    <source>
        <dbReference type="ARBA" id="ARBA00022679"/>
    </source>
</evidence>
<evidence type="ECO:0000313" key="9">
    <source>
        <dbReference type="Proteomes" id="UP000260721"/>
    </source>
</evidence>
<keyword evidence="5" id="KW-0598">Phosphotransferase system</keyword>
<gene>
    <name evidence="8" type="ORF">DXC78_02505</name>
    <name evidence="7" type="ORF">PND82_04900</name>
</gene>
<dbReference type="PROSITE" id="PS51094">
    <property type="entry name" value="PTS_EIIA_TYPE_2"/>
    <property type="match status" value="1"/>
</dbReference>
<dbReference type="AlphaFoldDB" id="A0A3E3E8U8"/>
<dbReference type="PANTHER" id="PTHR47738">
    <property type="entry name" value="PTS SYSTEM FRUCTOSE-LIKE EIIA COMPONENT-RELATED"/>
    <property type="match status" value="1"/>
</dbReference>
<keyword evidence="1" id="KW-0813">Transport</keyword>
<dbReference type="InterPro" id="IPR016152">
    <property type="entry name" value="PTrfase/Anion_transptr"/>
</dbReference>
<dbReference type="EMBL" id="JAQLXO010000005">
    <property type="protein sequence ID" value="MDB7982156.1"/>
    <property type="molecule type" value="Genomic_DNA"/>
</dbReference>
<keyword evidence="3" id="KW-0762">Sugar transport</keyword>
<dbReference type="InterPro" id="IPR051541">
    <property type="entry name" value="PTS_SugarTrans_NitroReg"/>
</dbReference>
<proteinExistence type="predicted"/>
<evidence type="ECO:0000259" key="6">
    <source>
        <dbReference type="PROSITE" id="PS51094"/>
    </source>
</evidence>
<evidence type="ECO:0000256" key="2">
    <source>
        <dbReference type="ARBA" id="ARBA00022553"/>
    </source>
</evidence>
<dbReference type="NCBIfam" id="TIGR00848">
    <property type="entry name" value="fruA"/>
    <property type="match status" value="1"/>
</dbReference>
<name>A0A3E3E8U8_9FIRM</name>